<dbReference type="GO" id="GO:0009378">
    <property type="term" value="F:four-way junction helicase activity"/>
    <property type="evidence" value="ECO:0007669"/>
    <property type="project" value="TreeGrafter"/>
</dbReference>
<evidence type="ECO:0000313" key="17">
    <source>
        <dbReference type="Proteomes" id="UP000199055"/>
    </source>
</evidence>
<dbReference type="InterPro" id="IPR032284">
    <property type="entry name" value="RecQ_Zn-bd"/>
</dbReference>
<evidence type="ECO:0000256" key="9">
    <source>
        <dbReference type="ARBA" id="ARBA00034617"/>
    </source>
</evidence>
<dbReference type="GO" id="GO:0003677">
    <property type="term" value="F:DNA binding"/>
    <property type="evidence" value="ECO:0007669"/>
    <property type="project" value="UniProtKB-KW"/>
</dbReference>
<dbReference type="SUPFAM" id="SSF46785">
    <property type="entry name" value="Winged helix' DNA-binding domain"/>
    <property type="match status" value="1"/>
</dbReference>
<evidence type="ECO:0000256" key="8">
    <source>
        <dbReference type="ARBA" id="ARBA00023235"/>
    </source>
</evidence>
<evidence type="ECO:0000256" key="2">
    <source>
        <dbReference type="ARBA" id="ARBA00022723"/>
    </source>
</evidence>
<keyword evidence="3" id="KW-0547">Nucleotide-binding</keyword>
<accession>A0A1H9BGQ0</accession>
<keyword evidence="17" id="KW-1185">Reference proteome</keyword>
<evidence type="ECO:0000256" key="11">
    <source>
        <dbReference type="ARBA" id="ARBA00044535"/>
    </source>
</evidence>
<evidence type="ECO:0000259" key="14">
    <source>
        <dbReference type="PROSITE" id="PS51192"/>
    </source>
</evidence>
<proteinExistence type="inferred from homology"/>
<dbReference type="InterPro" id="IPR036390">
    <property type="entry name" value="WH_DNA-bd_sf"/>
</dbReference>
<evidence type="ECO:0000313" key="16">
    <source>
        <dbReference type="EMBL" id="SEP87803.1"/>
    </source>
</evidence>
<dbReference type="GO" id="GO:0016787">
    <property type="term" value="F:hydrolase activity"/>
    <property type="evidence" value="ECO:0007669"/>
    <property type="project" value="UniProtKB-KW"/>
</dbReference>
<dbReference type="PROSITE" id="PS51192">
    <property type="entry name" value="HELICASE_ATP_BIND_1"/>
    <property type="match status" value="1"/>
</dbReference>
<dbReference type="Proteomes" id="UP000199055">
    <property type="component" value="Unassembled WGS sequence"/>
</dbReference>
<dbReference type="SUPFAM" id="SSF52540">
    <property type="entry name" value="P-loop containing nucleoside triphosphate hydrolases"/>
    <property type="match status" value="1"/>
</dbReference>
<keyword evidence="7" id="KW-0238">DNA-binding</keyword>
<dbReference type="InterPro" id="IPR001650">
    <property type="entry name" value="Helicase_C-like"/>
</dbReference>
<keyword evidence="8" id="KW-0413">Isomerase</keyword>
<feature type="domain" description="Helicase C-terminal" evidence="15">
    <location>
        <begin position="228"/>
        <end position="386"/>
    </location>
</feature>
<dbReference type="Pfam" id="PF00270">
    <property type="entry name" value="DEAD"/>
    <property type="match status" value="1"/>
</dbReference>
<dbReference type="SMART" id="SM00490">
    <property type="entry name" value="HELICc"/>
    <property type="match status" value="1"/>
</dbReference>
<feature type="compositionally biased region" description="Basic and acidic residues" evidence="13">
    <location>
        <begin position="498"/>
        <end position="538"/>
    </location>
</feature>
<dbReference type="GO" id="GO:0046872">
    <property type="term" value="F:metal ion binding"/>
    <property type="evidence" value="ECO:0007669"/>
    <property type="project" value="UniProtKB-KW"/>
</dbReference>
<comment type="catalytic activity">
    <reaction evidence="9">
        <text>Couples ATP hydrolysis with the unwinding of duplex DNA by translocating in the 3'-5' direction.</text>
        <dbReference type="EC" id="5.6.2.4"/>
    </reaction>
</comment>
<dbReference type="GO" id="GO:0005694">
    <property type="term" value="C:chromosome"/>
    <property type="evidence" value="ECO:0007669"/>
    <property type="project" value="TreeGrafter"/>
</dbReference>
<dbReference type="InterPro" id="IPR027417">
    <property type="entry name" value="P-loop_NTPase"/>
</dbReference>
<keyword evidence="4" id="KW-0378">Hydrolase</keyword>
<keyword evidence="2" id="KW-0479">Metal-binding</keyword>
<dbReference type="STRING" id="403935.SAMN05216481_102369"/>
<protein>
    <recommendedName>
        <fullName evidence="11">ATP-dependent DNA helicase RecQ</fullName>
        <ecNumber evidence="10">5.6.2.4</ecNumber>
    </recommendedName>
    <alternativeName>
        <fullName evidence="12">DNA 3'-5' helicase RecQ</fullName>
    </alternativeName>
</protein>
<dbReference type="EMBL" id="FOET01000002">
    <property type="protein sequence ID" value="SEP87803.1"/>
    <property type="molecule type" value="Genomic_DNA"/>
</dbReference>
<name>A0A1H9BGQ0_9ACTN</name>
<dbReference type="CDD" id="cd17920">
    <property type="entry name" value="DEXHc_RecQ"/>
    <property type="match status" value="1"/>
</dbReference>
<dbReference type="Gene3D" id="3.40.50.300">
    <property type="entry name" value="P-loop containing nucleotide triphosphate hydrolases"/>
    <property type="match status" value="2"/>
</dbReference>
<dbReference type="EC" id="5.6.2.4" evidence="10"/>
<keyword evidence="5 16" id="KW-0347">Helicase</keyword>
<sequence length="600" mass="64689">MHDATGADRGPPSPDDARARLGRVAAEAFGWSELRPGQAEAMEQVLHGRDALVVMPTGAGKSAVYQVPAVLLPGPTVVVSPLIALQRDQVEGLSESEAPDAPTAVAVNSAQGAGETAEAWRAVREGDAEYLLLSPEQLAKDEVVERLARTGPSLFVVDEAQCVSSWGHDFRPDYLRLGHVARRLGRPTVLALTATAAPPVREEIVERLGMERPARIVAGFDRPNLRLEVRSFLDEAEKRRAVVERAAAEAKPGIVYTATRREAEEYAEQLAELGLSAVAYHAGLRSAERSRAHEAFLDGGLDVVVATSAFGMGIDKPDVRFVLHASVPGSPDAYYQEIGRAGRDGAPASAVLHYRSEDLGLQKFFSSGRPDTGTLADVAGAVYGRGAPLPASRVRERTGLSASRLTAAVNLLEEAGAVAVTPDGELVPTGDADPEEAADRAAELAEARHRLERSRVEMMRGYAETTGCRRRFLLGYFGEEYEPPCGNCDNCLAAEEERNRARDGEGREPERYEERGARGLPDRPVPRVEEGPRPDAGRFRTGARVRHREWGEGLVMSEEEDRITVLFDTVGYRTLSLDAVVGQGLLALDEEADGPDEEGG</sequence>
<keyword evidence="6" id="KW-0067">ATP-binding</keyword>
<dbReference type="SMART" id="SM00487">
    <property type="entry name" value="DEXDc"/>
    <property type="match status" value="1"/>
</dbReference>
<dbReference type="InterPro" id="IPR014001">
    <property type="entry name" value="Helicase_ATP-bd"/>
</dbReference>
<dbReference type="PROSITE" id="PS51194">
    <property type="entry name" value="HELICASE_CTER"/>
    <property type="match status" value="1"/>
</dbReference>
<dbReference type="GO" id="GO:0006281">
    <property type="term" value="P:DNA repair"/>
    <property type="evidence" value="ECO:0007669"/>
    <property type="project" value="TreeGrafter"/>
</dbReference>
<dbReference type="PANTHER" id="PTHR13710:SF105">
    <property type="entry name" value="ATP-DEPENDENT DNA HELICASE Q1"/>
    <property type="match status" value="1"/>
</dbReference>
<evidence type="ECO:0000256" key="12">
    <source>
        <dbReference type="ARBA" id="ARBA00044550"/>
    </source>
</evidence>
<dbReference type="InterPro" id="IPR036388">
    <property type="entry name" value="WH-like_DNA-bd_sf"/>
</dbReference>
<dbReference type="AlphaFoldDB" id="A0A1H9BGQ0"/>
<comment type="similarity">
    <text evidence="1">Belongs to the helicase family. RecQ subfamily.</text>
</comment>
<evidence type="ECO:0000256" key="3">
    <source>
        <dbReference type="ARBA" id="ARBA00022741"/>
    </source>
</evidence>
<dbReference type="Pfam" id="PF16124">
    <property type="entry name" value="RecQ_Zn_bind"/>
    <property type="match status" value="1"/>
</dbReference>
<dbReference type="PANTHER" id="PTHR13710">
    <property type="entry name" value="DNA HELICASE RECQ FAMILY MEMBER"/>
    <property type="match status" value="1"/>
</dbReference>
<dbReference type="GO" id="GO:0005737">
    <property type="term" value="C:cytoplasm"/>
    <property type="evidence" value="ECO:0007669"/>
    <property type="project" value="TreeGrafter"/>
</dbReference>
<evidence type="ECO:0000256" key="13">
    <source>
        <dbReference type="SAM" id="MobiDB-lite"/>
    </source>
</evidence>
<gene>
    <name evidence="16" type="ORF">SAMN05216481_102369</name>
</gene>
<feature type="domain" description="Helicase ATP-binding" evidence="14">
    <location>
        <begin position="42"/>
        <end position="214"/>
    </location>
</feature>
<evidence type="ECO:0000256" key="1">
    <source>
        <dbReference type="ARBA" id="ARBA00005446"/>
    </source>
</evidence>
<reference evidence="16 17" key="1">
    <citation type="submission" date="2016-10" db="EMBL/GenBank/DDBJ databases">
        <authorList>
            <person name="de Groot N.N."/>
        </authorList>
    </citation>
    <scope>NUCLEOTIDE SEQUENCE [LARGE SCALE GENOMIC DNA]</scope>
    <source>
        <strain evidence="16 17">CGMCC 4.3519</strain>
    </source>
</reference>
<evidence type="ECO:0000256" key="5">
    <source>
        <dbReference type="ARBA" id="ARBA00022806"/>
    </source>
</evidence>
<evidence type="ECO:0000256" key="7">
    <source>
        <dbReference type="ARBA" id="ARBA00023125"/>
    </source>
</evidence>
<organism evidence="16 17">
    <name type="scientific">Streptomyces radiopugnans</name>
    <dbReference type="NCBI Taxonomy" id="403935"/>
    <lineage>
        <taxon>Bacteria</taxon>
        <taxon>Bacillati</taxon>
        <taxon>Actinomycetota</taxon>
        <taxon>Actinomycetes</taxon>
        <taxon>Kitasatosporales</taxon>
        <taxon>Streptomycetaceae</taxon>
        <taxon>Streptomyces</taxon>
    </lineage>
</organism>
<dbReference type="Gene3D" id="1.10.10.10">
    <property type="entry name" value="Winged helix-like DNA-binding domain superfamily/Winged helix DNA-binding domain"/>
    <property type="match status" value="1"/>
</dbReference>
<dbReference type="InterPro" id="IPR011545">
    <property type="entry name" value="DEAD/DEAH_box_helicase_dom"/>
</dbReference>
<feature type="region of interest" description="Disordered" evidence="13">
    <location>
        <begin position="498"/>
        <end position="540"/>
    </location>
</feature>
<evidence type="ECO:0000256" key="6">
    <source>
        <dbReference type="ARBA" id="ARBA00022840"/>
    </source>
</evidence>
<dbReference type="Pfam" id="PF00271">
    <property type="entry name" value="Helicase_C"/>
    <property type="match status" value="1"/>
</dbReference>
<dbReference type="InterPro" id="IPR004589">
    <property type="entry name" value="DNA_helicase_ATP-dep_RecQ"/>
</dbReference>
<evidence type="ECO:0000256" key="4">
    <source>
        <dbReference type="ARBA" id="ARBA00022801"/>
    </source>
</evidence>
<evidence type="ECO:0000259" key="15">
    <source>
        <dbReference type="PROSITE" id="PS51194"/>
    </source>
</evidence>
<dbReference type="RefSeq" id="WP_281250740.1">
    <property type="nucleotide sequence ID" value="NZ_FOET01000002.1"/>
</dbReference>
<evidence type="ECO:0000256" key="10">
    <source>
        <dbReference type="ARBA" id="ARBA00034808"/>
    </source>
</evidence>
<dbReference type="GO" id="GO:0043138">
    <property type="term" value="F:3'-5' DNA helicase activity"/>
    <property type="evidence" value="ECO:0007669"/>
    <property type="project" value="UniProtKB-EC"/>
</dbReference>
<dbReference type="GO" id="GO:0006310">
    <property type="term" value="P:DNA recombination"/>
    <property type="evidence" value="ECO:0007669"/>
    <property type="project" value="InterPro"/>
</dbReference>
<dbReference type="NCBIfam" id="TIGR00614">
    <property type="entry name" value="recQ_fam"/>
    <property type="match status" value="1"/>
</dbReference>
<dbReference type="GO" id="GO:0005524">
    <property type="term" value="F:ATP binding"/>
    <property type="evidence" value="ECO:0007669"/>
    <property type="project" value="UniProtKB-KW"/>
</dbReference>